<reference evidence="8" key="3">
    <citation type="submission" date="2015-02" db="UniProtKB">
        <authorList>
            <consortium name="EnsemblProtists"/>
        </authorList>
    </citation>
    <scope>IDENTIFICATION</scope>
    <source>
        <strain evidence="8">DAOM BR144</strain>
    </source>
</reference>
<dbReference type="Gene3D" id="6.10.140.1320">
    <property type="match status" value="1"/>
</dbReference>
<dbReference type="eggNOG" id="ENOG502S0YR">
    <property type="taxonomic scope" value="Eukaryota"/>
</dbReference>
<evidence type="ECO:0000256" key="4">
    <source>
        <dbReference type="ARBA" id="ARBA00023136"/>
    </source>
</evidence>
<reference evidence="9" key="1">
    <citation type="journal article" date="2010" name="Genome Biol.">
        <title>Genome sequence of the necrotrophic plant pathogen Pythium ultimum reveals original pathogenicity mechanisms and effector repertoire.</title>
        <authorList>
            <person name="Levesque C.A."/>
            <person name="Brouwer H."/>
            <person name="Cano L."/>
            <person name="Hamilton J.P."/>
            <person name="Holt C."/>
            <person name="Huitema E."/>
            <person name="Raffaele S."/>
            <person name="Robideau G.P."/>
            <person name="Thines M."/>
            <person name="Win J."/>
            <person name="Zerillo M.M."/>
            <person name="Beakes G.W."/>
            <person name="Boore J.L."/>
            <person name="Busam D."/>
            <person name="Dumas B."/>
            <person name="Ferriera S."/>
            <person name="Fuerstenberg S.I."/>
            <person name="Gachon C.M."/>
            <person name="Gaulin E."/>
            <person name="Govers F."/>
            <person name="Grenville-Briggs L."/>
            <person name="Horner N."/>
            <person name="Hostetler J."/>
            <person name="Jiang R.H."/>
            <person name="Johnson J."/>
            <person name="Krajaejun T."/>
            <person name="Lin H."/>
            <person name="Meijer H.J."/>
            <person name="Moore B."/>
            <person name="Morris P."/>
            <person name="Phuntmart V."/>
            <person name="Puiu D."/>
            <person name="Shetty J."/>
            <person name="Stajich J.E."/>
            <person name="Tripathy S."/>
            <person name="Wawra S."/>
            <person name="van West P."/>
            <person name="Whitty B.R."/>
            <person name="Coutinho P.M."/>
            <person name="Henrissat B."/>
            <person name="Martin F."/>
            <person name="Thomas P.D."/>
            <person name="Tyler B.M."/>
            <person name="De Vries R.P."/>
            <person name="Kamoun S."/>
            <person name="Yandell M."/>
            <person name="Tisserat N."/>
            <person name="Buell C.R."/>
        </authorList>
    </citation>
    <scope>NUCLEOTIDE SEQUENCE</scope>
    <source>
        <strain evidence="9">DAOM:BR144</strain>
    </source>
</reference>
<dbReference type="EMBL" id="GL376575">
    <property type="status" value="NOT_ANNOTATED_CDS"/>
    <property type="molecule type" value="Genomic_DNA"/>
</dbReference>
<dbReference type="EnsemblProtists" id="PYU1_T014489">
    <property type="protein sequence ID" value="PYU1_T014489"/>
    <property type="gene ID" value="PYU1_G014458"/>
</dbReference>
<dbReference type="GO" id="GO:0033617">
    <property type="term" value="P:mitochondrial respiratory chain complex IV assembly"/>
    <property type="evidence" value="ECO:0007669"/>
    <property type="project" value="TreeGrafter"/>
</dbReference>
<sequence>MSSKPTNSSTVDYNSAELRDKISFHAYLSGLKYGATVAGCVGTAVLLANTYSPKFRSRLGISGKWGLVVSSFLASSTIESDQRILAGARNPKKYLEEIEGRVDTQTNDGKKKLKLYQRTANFLYDHPYRSLITVGVPLVGGIYVFQRTNKAIQASQQIMHTRIYGQGAVVVLLLSSMAFHDYMAKHGRFEVEDDEEDKQETQHVHTELHHH</sequence>
<evidence type="ECO:0000313" key="8">
    <source>
        <dbReference type="EnsemblProtists" id="PYU1_T014489"/>
    </source>
</evidence>
<reference evidence="9" key="2">
    <citation type="submission" date="2010-04" db="EMBL/GenBank/DDBJ databases">
        <authorList>
            <person name="Buell R."/>
            <person name="Hamilton J."/>
            <person name="Hostetler J."/>
        </authorList>
    </citation>
    <scope>NUCLEOTIDE SEQUENCE [LARGE SCALE GENOMIC DNA]</scope>
    <source>
        <strain evidence="9">DAOM:BR144</strain>
    </source>
</reference>
<evidence type="ECO:0000259" key="7">
    <source>
        <dbReference type="PROSITE" id="PS51503"/>
    </source>
</evidence>
<dbReference type="VEuPathDB" id="FungiDB:PYU1_G014458"/>
<protein>
    <recommendedName>
        <fullName evidence="7">HIG1 domain-containing protein</fullName>
    </recommendedName>
</protein>
<evidence type="ECO:0000256" key="6">
    <source>
        <dbReference type="SAM" id="Phobius"/>
    </source>
</evidence>
<evidence type="ECO:0000256" key="5">
    <source>
        <dbReference type="SAM" id="MobiDB-lite"/>
    </source>
</evidence>
<organism evidence="8 9">
    <name type="scientific">Globisporangium ultimum (strain ATCC 200006 / CBS 805.95 / DAOM BR144)</name>
    <name type="common">Pythium ultimum</name>
    <dbReference type="NCBI Taxonomy" id="431595"/>
    <lineage>
        <taxon>Eukaryota</taxon>
        <taxon>Sar</taxon>
        <taxon>Stramenopiles</taxon>
        <taxon>Oomycota</taxon>
        <taxon>Peronosporomycetes</taxon>
        <taxon>Pythiales</taxon>
        <taxon>Pythiaceae</taxon>
        <taxon>Globisporangium</taxon>
    </lineage>
</organism>
<dbReference type="GO" id="GO:0005739">
    <property type="term" value="C:mitochondrion"/>
    <property type="evidence" value="ECO:0007669"/>
    <property type="project" value="UniProtKB-SubCell"/>
</dbReference>
<feature type="compositionally biased region" description="Basic and acidic residues" evidence="5">
    <location>
        <begin position="199"/>
        <end position="211"/>
    </location>
</feature>
<proteinExistence type="predicted"/>
<comment type="subcellular location">
    <subcellularLocation>
        <location evidence="1">Mitochondrion</location>
    </subcellularLocation>
</comment>
<evidence type="ECO:0000256" key="2">
    <source>
        <dbReference type="ARBA" id="ARBA00022692"/>
    </source>
</evidence>
<evidence type="ECO:0000256" key="3">
    <source>
        <dbReference type="ARBA" id="ARBA00022989"/>
    </source>
</evidence>
<evidence type="ECO:0000256" key="1">
    <source>
        <dbReference type="ARBA" id="ARBA00004173"/>
    </source>
</evidence>
<dbReference type="PANTHER" id="PTHR28018:SF3">
    <property type="entry name" value="RESPIRATORY SUPERCOMPLEX FACTOR 2, MITOCHONDRIAL"/>
    <property type="match status" value="1"/>
</dbReference>
<dbReference type="InParanoid" id="K3XB90"/>
<dbReference type="Pfam" id="PF04588">
    <property type="entry name" value="HIG_1_N"/>
    <property type="match status" value="1"/>
</dbReference>
<dbReference type="HOGENOM" id="CLU_092985_0_0_1"/>
<dbReference type="InterPro" id="IPR007667">
    <property type="entry name" value="Hypoxia_induced_domain"/>
</dbReference>
<dbReference type="PANTHER" id="PTHR28018">
    <property type="entry name" value="RESPIRATORY SUPERCOMPLEX FACTOR 2, MITOCHONDRIAL"/>
    <property type="match status" value="1"/>
</dbReference>
<dbReference type="PROSITE" id="PS51503">
    <property type="entry name" value="HIG1"/>
    <property type="match status" value="1"/>
</dbReference>
<feature type="domain" description="HIG1" evidence="7">
    <location>
        <begin position="90"/>
        <end position="191"/>
    </location>
</feature>
<keyword evidence="4 6" id="KW-0472">Membrane</keyword>
<feature type="transmembrane region" description="Helical" evidence="6">
    <location>
        <begin position="33"/>
        <end position="51"/>
    </location>
</feature>
<keyword evidence="9" id="KW-1185">Reference proteome</keyword>
<evidence type="ECO:0000313" key="9">
    <source>
        <dbReference type="Proteomes" id="UP000019132"/>
    </source>
</evidence>
<accession>K3XB90</accession>
<feature type="region of interest" description="Disordered" evidence="5">
    <location>
        <begin position="190"/>
        <end position="211"/>
    </location>
</feature>
<dbReference type="OMA" id="MYMATMD"/>
<keyword evidence="3 6" id="KW-1133">Transmembrane helix</keyword>
<name>K3XB90_GLOUD</name>
<dbReference type="AlphaFoldDB" id="K3XB90"/>
<keyword evidence="2 6" id="KW-0812">Transmembrane</keyword>
<dbReference type="Proteomes" id="UP000019132">
    <property type="component" value="Unassembled WGS sequence"/>
</dbReference>
<dbReference type="InterPro" id="IPR040153">
    <property type="entry name" value="Rcf2"/>
</dbReference>